<evidence type="ECO:0000259" key="2">
    <source>
        <dbReference type="Pfam" id="PF00078"/>
    </source>
</evidence>
<evidence type="ECO:0000256" key="1">
    <source>
        <dbReference type="SAM" id="MobiDB-lite"/>
    </source>
</evidence>
<feature type="domain" description="Reverse transcriptase zinc-binding" evidence="4">
    <location>
        <begin position="1478"/>
        <end position="1563"/>
    </location>
</feature>
<evidence type="ECO:0008006" key="8">
    <source>
        <dbReference type="Google" id="ProtNLM"/>
    </source>
</evidence>
<feature type="domain" description="DUF4283" evidence="5">
    <location>
        <begin position="93"/>
        <end position="169"/>
    </location>
</feature>
<dbReference type="Pfam" id="PF00078">
    <property type="entry name" value="RVT_1"/>
    <property type="match status" value="1"/>
</dbReference>
<dbReference type="Gene3D" id="3.60.10.10">
    <property type="entry name" value="Endonuclease/exonuclease/phosphatase"/>
    <property type="match status" value="1"/>
</dbReference>
<protein>
    <recommendedName>
        <fullName evidence="8">Reverse transcriptase domain-containing protein</fullName>
    </recommendedName>
</protein>
<gene>
    <name evidence="6" type="ORF">OSB04_un000169</name>
</gene>
<comment type="caution">
    <text evidence="6">The sequence shown here is derived from an EMBL/GenBank/DDBJ whole genome shotgun (WGS) entry which is preliminary data.</text>
</comment>
<dbReference type="EMBL" id="JARYMX010000013">
    <property type="protein sequence ID" value="KAJ9536620.1"/>
    <property type="molecule type" value="Genomic_DNA"/>
</dbReference>
<dbReference type="InterPro" id="IPR043502">
    <property type="entry name" value="DNA/RNA_pol_sf"/>
</dbReference>
<evidence type="ECO:0000313" key="7">
    <source>
        <dbReference type="Proteomes" id="UP001172457"/>
    </source>
</evidence>
<evidence type="ECO:0000313" key="6">
    <source>
        <dbReference type="EMBL" id="KAJ9536620.1"/>
    </source>
</evidence>
<name>A0AA38SI62_9ASTR</name>
<dbReference type="Pfam" id="PF03372">
    <property type="entry name" value="Exo_endo_phos"/>
    <property type="match status" value="1"/>
</dbReference>
<dbReference type="CDD" id="cd01650">
    <property type="entry name" value="RT_nLTR_like"/>
    <property type="match status" value="1"/>
</dbReference>
<dbReference type="Pfam" id="PF13966">
    <property type="entry name" value="zf-RVT"/>
    <property type="match status" value="1"/>
</dbReference>
<dbReference type="SUPFAM" id="SSF56219">
    <property type="entry name" value="DNase I-like"/>
    <property type="match status" value="1"/>
</dbReference>
<dbReference type="PANTHER" id="PTHR33116:SF76">
    <property type="entry name" value="DUF4283 DOMAIN-CONTAINING PROTEIN"/>
    <property type="match status" value="1"/>
</dbReference>
<dbReference type="GO" id="GO:0003824">
    <property type="term" value="F:catalytic activity"/>
    <property type="evidence" value="ECO:0007669"/>
    <property type="project" value="InterPro"/>
</dbReference>
<dbReference type="Pfam" id="PF14111">
    <property type="entry name" value="DUF4283"/>
    <property type="match status" value="1"/>
</dbReference>
<feature type="region of interest" description="Disordered" evidence="1">
    <location>
        <begin position="395"/>
        <end position="417"/>
    </location>
</feature>
<evidence type="ECO:0000259" key="5">
    <source>
        <dbReference type="Pfam" id="PF14111"/>
    </source>
</evidence>
<reference evidence="6" key="1">
    <citation type="submission" date="2023-03" db="EMBL/GenBank/DDBJ databases">
        <title>Chromosome-scale reference genome and RAD-based genetic map of yellow starthistle (Centaurea solstitialis) reveal putative structural variation and QTLs associated with invader traits.</title>
        <authorList>
            <person name="Reatini B."/>
            <person name="Cang F.A."/>
            <person name="Jiang Q."/>
            <person name="Mckibben M.T.W."/>
            <person name="Barker M.S."/>
            <person name="Rieseberg L.H."/>
            <person name="Dlugosch K.M."/>
        </authorList>
    </citation>
    <scope>NUCLEOTIDE SEQUENCE</scope>
    <source>
        <strain evidence="6">CAN-66</strain>
        <tissue evidence="6">Leaf</tissue>
    </source>
</reference>
<keyword evidence="7" id="KW-1185">Reference proteome</keyword>
<dbReference type="InterPro" id="IPR026960">
    <property type="entry name" value="RVT-Znf"/>
</dbReference>
<dbReference type="SUPFAM" id="SSF56672">
    <property type="entry name" value="DNA/RNA polymerases"/>
    <property type="match status" value="1"/>
</dbReference>
<feature type="domain" description="Reverse transcriptase" evidence="2">
    <location>
        <begin position="979"/>
        <end position="1201"/>
    </location>
</feature>
<dbReference type="InterPro" id="IPR025558">
    <property type="entry name" value="DUF4283"/>
</dbReference>
<dbReference type="InterPro" id="IPR036691">
    <property type="entry name" value="Endo/exonu/phosph_ase_sf"/>
</dbReference>
<feature type="domain" description="Endonuclease/exonuclease/phosphatase" evidence="3">
    <location>
        <begin position="477"/>
        <end position="700"/>
    </location>
</feature>
<evidence type="ECO:0000259" key="4">
    <source>
        <dbReference type="Pfam" id="PF13966"/>
    </source>
</evidence>
<dbReference type="Proteomes" id="UP001172457">
    <property type="component" value="Unassembled WGS sequence"/>
</dbReference>
<dbReference type="InterPro" id="IPR005135">
    <property type="entry name" value="Endo/exonuclease/phosphatase"/>
</dbReference>
<sequence>MAAIEICSEVVGDDKGTDSVPDPVVDRVSVFDRLSFKKDARLEFTSGEKSNFAKIVGENSSKTLSFFPPESKAVTSVTIPVELAKQAAKTYHSTLYGYFLGSRMPFQVVHQAVKRVWSKFGFSELMMNSNGVFFLKFNDEGGCLQVVEQGPIFIRGAPFFVFQWDPSKGLSKPVHSSCPLWVKLHNIPLVAFNVEGIGRIASILGVPKQLDSATAAMCDKSWGRPGFAKVLIDIWAIGDLKREIDVVVPSLSGEDDVKVKVGVEYMWEPTQCNHCMVFGHKKSACLKSVQTTSSKEKSKVIDSDGFTTVVKKKWVPKVKGDEASTSKGINQQSSQATSGLNCSNIFDTLLDDGELNVMQQTPLVPQTTHEEIVSPIVEEVVEVGLHNVVDDNLGKENLQETHKEKENNLEEKKLDEGPPRVTTVIRSIQSDPKPLKSILKNSGRTSEVDKRKLKGVEIGNNGGDLARKPLGTKFACWNIRGLNSRIKQKEVRDSIRLHSLSLIAVIETRLQSDNIGKVCNDTFGSWSWISNGNYCQGGTRILIAWNVKVLDLMVMEGHAQAIHCMVRLKNDPIPLYVSIAYGANDLVIRRQLWSTIRKHKVLIGAQSWIVMGDFNAMLFPHDGLGGSSRRDRAMEKFGECVDDVEIMDVRYLGVQYSWRQKPTSVDGVVRKLDRILANTEFLSRFRSSFVHFLPWGISDHSMGVISFSDDVIVHKPGFKFDNVVTKDPRFLPTVNEVWQEQVYGSFMHKVLCRLKKLKTPLRKLRGECGNFSKRVSTIKTELDEIQAACDNEPYNVELMEDLAHIQLAYQQARKDEEVYLAQRAKIKWLNEGDGNTRYFHNAVKERKGKNFIRSVCDLNGNYTYDNGVEAVFVDHFHSILGTEDRMACPDLQHDLFESKLSLSEALHMIRPIQDSEIKDAIFSIGNDKAPGSDGFSSKFFKDAWEVIGNDVTIAIHNFFYTARLTKEINHTLLCLIPKVPNASCVSDYRPISCCSVLYKCISKLLSDRMKPFLDKVVSKAQSAFIPGRRISDNILLAHELISGYNHQKGPPRCVFKIDIRKAYDMVSWKYILTLLDEFGFHMAFIKWIAEMIQTPSYSLALNGGSFGCSWNKTRGPYIPYLFTLVMEGFSLILKKCIRESHAFRFHANCEDLNITHLCFADDLFVFTYGDVESVRTLKMALDLFRQYSGLEASIDKSEVFFGNVPTDIQHQIRRELFQSAIWESLFRLNDYDPLTMVKSRIDNWKNKFLSFGGRKQLITSVLQSLSLYWMSIFILPSGVIHELEALFRRFLWTQGGDDRGKCKLAWADVCKPIYSGGLGFKRLALWNRALVSKHLWDIITRRESVWVDWLWAMRFSGSIWEIKPKPPWPWVLRSILALRDQIRPFIFSQVYDGCRTYAWSDCWMDVGSLSTLISYRRFQAQGFTKDTLVRDLIAACGNSWPNDWLHSAPVLTQQPLLPLQQGVDVVRWSTGPNVLADFSVRLAWHSFEGANPIIPWTKSVWFKGCIPKHSFCLWVACHDRLPTQDRIACWKHDPPDMVCAFCKLIPDSHSHLFFECMFTIEVWRKVKHHVELYGFPERWVEICAKLSQPRGFRKLEHLLALAATVYHVWRERNNRIFKGVSKPSNQVVIDICDSIIKRMAWSAIDHGASTYG</sequence>
<proteinExistence type="predicted"/>
<dbReference type="InterPro" id="IPR000477">
    <property type="entry name" value="RT_dom"/>
</dbReference>
<organism evidence="6 7">
    <name type="scientific">Centaurea solstitialis</name>
    <name type="common">yellow star-thistle</name>
    <dbReference type="NCBI Taxonomy" id="347529"/>
    <lineage>
        <taxon>Eukaryota</taxon>
        <taxon>Viridiplantae</taxon>
        <taxon>Streptophyta</taxon>
        <taxon>Embryophyta</taxon>
        <taxon>Tracheophyta</taxon>
        <taxon>Spermatophyta</taxon>
        <taxon>Magnoliopsida</taxon>
        <taxon>eudicotyledons</taxon>
        <taxon>Gunneridae</taxon>
        <taxon>Pentapetalae</taxon>
        <taxon>asterids</taxon>
        <taxon>campanulids</taxon>
        <taxon>Asterales</taxon>
        <taxon>Asteraceae</taxon>
        <taxon>Carduoideae</taxon>
        <taxon>Cardueae</taxon>
        <taxon>Centaureinae</taxon>
        <taxon>Centaurea</taxon>
    </lineage>
</organism>
<accession>A0AA38SI62</accession>
<evidence type="ECO:0000259" key="3">
    <source>
        <dbReference type="Pfam" id="PF03372"/>
    </source>
</evidence>
<dbReference type="PANTHER" id="PTHR33116">
    <property type="entry name" value="REVERSE TRANSCRIPTASE ZINC-BINDING DOMAIN-CONTAINING PROTEIN-RELATED-RELATED"/>
    <property type="match status" value="1"/>
</dbReference>